<dbReference type="InterPro" id="IPR015865">
    <property type="entry name" value="Riboflavin_kinase_bac/euk"/>
</dbReference>
<evidence type="ECO:0000256" key="12">
    <source>
        <dbReference type="ARBA" id="ARBA00047880"/>
    </source>
</evidence>
<dbReference type="GO" id="GO:0009398">
    <property type="term" value="P:FMN biosynthetic process"/>
    <property type="evidence" value="ECO:0007669"/>
    <property type="project" value="UniProtKB-UniRule"/>
</dbReference>
<dbReference type="EMBL" id="MEUG01000001">
    <property type="protein sequence ID" value="OGC27970.1"/>
    <property type="molecule type" value="Genomic_DNA"/>
</dbReference>
<dbReference type="InterPro" id="IPR015864">
    <property type="entry name" value="FAD_synthase"/>
</dbReference>
<comment type="catalytic activity">
    <reaction evidence="12 14">
        <text>riboflavin + ATP = FMN + ADP + H(+)</text>
        <dbReference type="Rhea" id="RHEA:14357"/>
        <dbReference type="ChEBI" id="CHEBI:15378"/>
        <dbReference type="ChEBI" id="CHEBI:30616"/>
        <dbReference type="ChEBI" id="CHEBI:57986"/>
        <dbReference type="ChEBI" id="CHEBI:58210"/>
        <dbReference type="ChEBI" id="CHEBI:456216"/>
        <dbReference type="EC" id="2.7.1.26"/>
    </reaction>
</comment>
<keyword evidence="7 14" id="KW-0547">Nucleotide-binding</keyword>
<feature type="domain" description="Riboflavin kinase" evidence="15">
    <location>
        <begin position="193"/>
        <end position="311"/>
    </location>
</feature>
<dbReference type="UniPathway" id="UPA00276">
    <property type="reaction ID" value="UER00406"/>
</dbReference>
<protein>
    <recommendedName>
        <fullName evidence="14">Riboflavin biosynthesis protein</fullName>
    </recommendedName>
    <domain>
        <recommendedName>
            <fullName evidence="14">Riboflavin kinase</fullName>
            <ecNumber evidence="14">2.7.1.26</ecNumber>
        </recommendedName>
        <alternativeName>
            <fullName evidence="14">Flavokinase</fullName>
        </alternativeName>
    </domain>
    <domain>
        <recommendedName>
            <fullName evidence="14">FMN adenylyltransferase</fullName>
            <ecNumber evidence="14">2.7.7.2</ecNumber>
        </recommendedName>
        <alternativeName>
            <fullName evidence="14">FAD pyrophosphorylase</fullName>
        </alternativeName>
        <alternativeName>
            <fullName evidence="14">FAD synthase</fullName>
        </alternativeName>
    </domain>
</protein>
<keyword evidence="8 14" id="KW-0418">Kinase</keyword>
<dbReference type="PANTHER" id="PTHR22749:SF6">
    <property type="entry name" value="RIBOFLAVIN KINASE"/>
    <property type="match status" value="1"/>
</dbReference>
<evidence type="ECO:0000256" key="1">
    <source>
        <dbReference type="ARBA" id="ARBA00004726"/>
    </source>
</evidence>
<evidence type="ECO:0000256" key="2">
    <source>
        <dbReference type="ARBA" id="ARBA00005201"/>
    </source>
</evidence>
<evidence type="ECO:0000256" key="11">
    <source>
        <dbReference type="ARBA" id="ARBA00023268"/>
    </source>
</evidence>
<evidence type="ECO:0000313" key="17">
    <source>
        <dbReference type="Proteomes" id="UP000178602"/>
    </source>
</evidence>
<sequence length="312" mass="34515">MNHSFSKRNVRSVKIIRHPSKGQLHRPVVALGTFDGVHLGHRRVIEAAVAYARKIGAHSAAITFDPHPQAIVAPDRGLKLLTTLAEREALLAELGVDSVIVSRFTPQLRKLSYRQYVERYLVKKLGVRAVFIGYDYALGKGRSGSATALKKLGEEHGFEVHVIPPVKVRGRIVKSGLIRELLCGGDFKPAYTLLDHPYRLTGKVVKGKGIGGRVLGFPTANLKLDPGKLIPAPGVYCGLIDGRKCAVNIGFQPTFGKNVQLVEAHLLDFSGRLLGRTLAVDLYCRLRGERRFREVAQLKVQIKKDIARLRRM</sequence>
<organism evidence="16 17">
    <name type="scientific">candidate division WOR-1 bacterium RIFOXYC12_FULL_54_18</name>
    <dbReference type="NCBI Taxonomy" id="1802584"/>
    <lineage>
        <taxon>Bacteria</taxon>
        <taxon>Bacillati</taxon>
        <taxon>Saganbacteria</taxon>
    </lineage>
</organism>
<evidence type="ECO:0000259" key="15">
    <source>
        <dbReference type="SMART" id="SM00904"/>
    </source>
</evidence>
<gene>
    <name evidence="16" type="ORF">A3K49_03090</name>
</gene>
<evidence type="ECO:0000256" key="8">
    <source>
        <dbReference type="ARBA" id="ARBA00022777"/>
    </source>
</evidence>
<dbReference type="Gene3D" id="2.40.30.30">
    <property type="entry name" value="Riboflavin kinase-like"/>
    <property type="match status" value="1"/>
</dbReference>
<comment type="pathway">
    <text evidence="1 14">Cofactor biosynthesis; FAD biosynthesis; FAD from FMN: step 1/1.</text>
</comment>
<evidence type="ECO:0000256" key="13">
    <source>
        <dbReference type="ARBA" id="ARBA00049494"/>
    </source>
</evidence>
<accession>A0A1F4T5Z4</accession>
<dbReference type="CDD" id="cd02064">
    <property type="entry name" value="FAD_synthetase_N"/>
    <property type="match status" value="1"/>
</dbReference>
<dbReference type="SUPFAM" id="SSF82114">
    <property type="entry name" value="Riboflavin kinase-like"/>
    <property type="match status" value="1"/>
</dbReference>
<evidence type="ECO:0000256" key="7">
    <source>
        <dbReference type="ARBA" id="ARBA00022741"/>
    </source>
</evidence>
<dbReference type="GO" id="GO:0009231">
    <property type="term" value="P:riboflavin biosynthetic process"/>
    <property type="evidence" value="ECO:0007669"/>
    <property type="project" value="InterPro"/>
</dbReference>
<dbReference type="GO" id="GO:0003919">
    <property type="term" value="F:FMN adenylyltransferase activity"/>
    <property type="evidence" value="ECO:0007669"/>
    <property type="project" value="UniProtKB-UniRule"/>
</dbReference>
<keyword evidence="5 14" id="KW-0808">Transferase</keyword>
<dbReference type="SMART" id="SM00904">
    <property type="entry name" value="Flavokinase"/>
    <property type="match status" value="1"/>
</dbReference>
<dbReference type="GO" id="GO:0005524">
    <property type="term" value="F:ATP binding"/>
    <property type="evidence" value="ECO:0007669"/>
    <property type="project" value="UniProtKB-UniRule"/>
</dbReference>
<dbReference type="Proteomes" id="UP000178602">
    <property type="component" value="Unassembled WGS sequence"/>
</dbReference>
<dbReference type="GO" id="GO:0008531">
    <property type="term" value="F:riboflavin kinase activity"/>
    <property type="evidence" value="ECO:0007669"/>
    <property type="project" value="UniProtKB-UniRule"/>
</dbReference>
<evidence type="ECO:0000256" key="3">
    <source>
        <dbReference type="ARBA" id="ARBA00022630"/>
    </source>
</evidence>
<dbReference type="SUPFAM" id="SSF52374">
    <property type="entry name" value="Nucleotidylyl transferase"/>
    <property type="match status" value="1"/>
</dbReference>
<dbReference type="InterPro" id="IPR002606">
    <property type="entry name" value="Riboflavin_kinase_bac"/>
</dbReference>
<keyword evidence="11" id="KW-0511">Multifunctional enzyme</keyword>
<proteinExistence type="inferred from homology"/>
<dbReference type="PIRSF" id="PIRSF004491">
    <property type="entry name" value="FAD_Synth"/>
    <property type="match status" value="1"/>
</dbReference>
<dbReference type="InterPro" id="IPR023468">
    <property type="entry name" value="Riboflavin_kinase"/>
</dbReference>
<keyword evidence="3 14" id="KW-0285">Flavoprotein</keyword>
<dbReference type="EC" id="2.7.1.26" evidence="14"/>
<keyword evidence="9 14" id="KW-0274">FAD</keyword>
<keyword evidence="4 14" id="KW-0288">FMN</keyword>
<dbReference type="GO" id="GO:0006747">
    <property type="term" value="P:FAD biosynthetic process"/>
    <property type="evidence" value="ECO:0007669"/>
    <property type="project" value="UniProtKB-UniRule"/>
</dbReference>
<comment type="pathway">
    <text evidence="2 14">Cofactor biosynthesis; FMN biosynthesis; FMN from riboflavin (ATP route): step 1/1.</text>
</comment>
<dbReference type="Pfam" id="PF06574">
    <property type="entry name" value="FAD_syn"/>
    <property type="match status" value="1"/>
</dbReference>
<evidence type="ECO:0000256" key="6">
    <source>
        <dbReference type="ARBA" id="ARBA00022695"/>
    </source>
</evidence>
<keyword evidence="6 14" id="KW-0548">Nucleotidyltransferase</keyword>
<dbReference type="EC" id="2.7.7.2" evidence="14"/>
<name>A0A1F4T5Z4_UNCSA</name>
<evidence type="ECO:0000256" key="5">
    <source>
        <dbReference type="ARBA" id="ARBA00022679"/>
    </source>
</evidence>
<comment type="caution">
    <text evidence="16">The sequence shown here is derived from an EMBL/GenBank/DDBJ whole genome shotgun (WGS) entry which is preliminary data.</text>
</comment>
<dbReference type="AlphaFoldDB" id="A0A1F4T5Z4"/>
<evidence type="ECO:0000313" key="16">
    <source>
        <dbReference type="EMBL" id="OGC27970.1"/>
    </source>
</evidence>
<evidence type="ECO:0000256" key="14">
    <source>
        <dbReference type="PIRNR" id="PIRNR004491"/>
    </source>
</evidence>
<comment type="similarity">
    <text evidence="14">Belongs to the ribF family.</text>
</comment>
<evidence type="ECO:0000256" key="10">
    <source>
        <dbReference type="ARBA" id="ARBA00022840"/>
    </source>
</evidence>
<dbReference type="InterPro" id="IPR014729">
    <property type="entry name" value="Rossmann-like_a/b/a_fold"/>
</dbReference>
<dbReference type="PANTHER" id="PTHR22749">
    <property type="entry name" value="RIBOFLAVIN KINASE/FMN ADENYLYLTRANSFERASE"/>
    <property type="match status" value="1"/>
</dbReference>
<dbReference type="UniPathway" id="UPA00277">
    <property type="reaction ID" value="UER00407"/>
</dbReference>
<dbReference type="Gene3D" id="3.40.50.620">
    <property type="entry name" value="HUPs"/>
    <property type="match status" value="1"/>
</dbReference>
<dbReference type="NCBIfam" id="TIGR00083">
    <property type="entry name" value="ribF"/>
    <property type="match status" value="1"/>
</dbReference>
<dbReference type="Pfam" id="PF01687">
    <property type="entry name" value="Flavokinase"/>
    <property type="match status" value="1"/>
</dbReference>
<keyword evidence="10 14" id="KW-0067">ATP-binding</keyword>
<evidence type="ECO:0000256" key="4">
    <source>
        <dbReference type="ARBA" id="ARBA00022643"/>
    </source>
</evidence>
<dbReference type="FunFam" id="3.40.50.620:FF:000021">
    <property type="entry name" value="Riboflavin biosynthesis protein"/>
    <property type="match status" value="1"/>
</dbReference>
<reference evidence="16 17" key="1">
    <citation type="journal article" date="2016" name="Nat. Commun.">
        <title>Thousands of microbial genomes shed light on interconnected biogeochemical processes in an aquifer system.</title>
        <authorList>
            <person name="Anantharaman K."/>
            <person name="Brown C.T."/>
            <person name="Hug L.A."/>
            <person name="Sharon I."/>
            <person name="Castelle C.J."/>
            <person name="Probst A.J."/>
            <person name="Thomas B.C."/>
            <person name="Singh A."/>
            <person name="Wilkins M.J."/>
            <person name="Karaoz U."/>
            <person name="Brodie E.L."/>
            <person name="Williams K.H."/>
            <person name="Hubbard S.S."/>
            <person name="Banfield J.F."/>
        </authorList>
    </citation>
    <scope>NUCLEOTIDE SEQUENCE [LARGE SCALE GENOMIC DNA]</scope>
</reference>
<comment type="catalytic activity">
    <reaction evidence="13 14">
        <text>FMN + ATP + H(+) = FAD + diphosphate</text>
        <dbReference type="Rhea" id="RHEA:17237"/>
        <dbReference type="ChEBI" id="CHEBI:15378"/>
        <dbReference type="ChEBI" id="CHEBI:30616"/>
        <dbReference type="ChEBI" id="CHEBI:33019"/>
        <dbReference type="ChEBI" id="CHEBI:57692"/>
        <dbReference type="ChEBI" id="CHEBI:58210"/>
        <dbReference type="EC" id="2.7.7.2"/>
    </reaction>
</comment>
<evidence type="ECO:0000256" key="9">
    <source>
        <dbReference type="ARBA" id="ARBA00022827"/>
    </source>
</evidence>
<dbReference type="InterPro" id="IPR023465">
    <property type="entry name" value="Riboflavin_kinase_dom_sf"/>
</dbReference>